<evidence type="ECO:0000313" key="1">
    <source>
        <dbReference type="EMBL" id="CAB3384040.1"/>
    </source>
</evidence>
<proteinExistence type="predicted"/>
<keyword evidence="2" id="KW-1185">Reference proteome</keyword>
<sequence>MKLLSRHASYFDTSDWPLDCLLIGLHYFNAILNSDWREPMQIATWPPLEIMTAQKLIGESTVKWHISLIKIKPFESVGQLSENNSTSTEFIQSLIMKRDVKSAESSGSQKYTQEAVFEILHKLFHATVSPCLQSMRNFTPPVEAQVERTCVYCRRKITKFDDPLSPEEAGKLPRLCPNHFDNGRIPKKYLREPQDPRDICQVCTVSYRIFSRMCYFTTGLPIHYDSGFEQYKRRILTLSHQPFKKHIASFTMDSMPKNNSIGTSKGGKSIFQAAFKLYS</sequence>
<dbReference type="EMBL" id="CADEPI010000334">
    <property type="protein sequence ID" value="CAB3384040.1"/>
    <property type="molecule type" value="Genomic_DNA"/>
</dbReference>
<accession>A0A8S1DSP2</accession>
<organism evidence="1 2">
    <name type="scientific">Cloeon dipterum</name>
    <dbReference type="NCBI Taxonomy" id="197152"/>
    <lineage>
        <taxon>Eukaryota</taxon>
        <taxon>Metazoa</taxon>
        <taxon>Ecdysozoa</taxon>
        <taxon>Arthropoda</taxon>
        <taxon>Hexapoda</taxon>
        <taxon>Insecta</taxon>
        <taxon>Pterygota</taxon>
        <taxon>Palaeoptera</taxon>
        <taxon>Ephemeroptera</taxon>
        <taxon>Pisciforma</taxon>
        <taxon>Baetidae</taxon>
        <taxon>Cloeon</taxon>
    </lineage>
</organism>
<dbReference type="AlphaFoldDB" id="A0A8S1DSP2"/>
<evidence type="ECO:0000313" key="2">
    <source>
        <dbReference type="Proteomes" id="UP000494165"/>
    </source>
</evidence>
<name>A0A8S1DSP2_9INSE</name>
<gene>
    <name evidence="1" type="ORF">CLODIP_2_CD10316</name>
</gene>
<protein>
    <submittedName>
        <fullName evidence="1">Uncharacterized protein</fullName>
    </submittedName>
</protein>
<dbReference type="Proteomes" id="UP000494165">
    <property type="component" value="Unassembled WGS sequence"/>
</dbReference>
<comment type="caution">
    <text evidence="1">The sequence shown here is derived from an EMBL/GenBank/DDBJ whole genome shotgun (WGS) entry which is preliminary data.</text>
</comment>
<reference evidence="1 2" key="1">
    <citation type="submission" date="2020-04" db="EMBL/GenBank/DDBJ databases">
        <authorList>
            <person name="Alioto T."/>
            <person name="Alioto T."/>
            <person name="Gomez Garrido J."/>
        </authorList>
    </citation>
    <scope>NUCLEOTIDE SEQUENCE [LARGE SCALE GENOMIC DNA]</scope>
</reference>